<dbReference type="Gene3D" id="3.40.30.10">
    <property type="entry name" value="Glutaredoxin"/>
    <property type="match status" value="1"/>
</dbReference>
<dbReference type="AlphaFoldDB" id="A0A9E4K492"/>
<sequence length="60" mass="6844">MKKKGNTHPVGIDLHLPGEEIPETMRAYQTRGTPEMAIINRSGMVRLQRFGDLTLHWVKS</sequence>
<evidence type="ECO:0008006" key="3">
    <source>
        <dbReference type="Google" id="ProtNLM"/>
    </source>
</evidence>
<accession>A0A9E4K492</accession>
<proteinExistence type="predicted"/>
<dbReference type="EMBL" id="JAEPDI010000004">
    <property type="protein sequence ID" value="MCG7938962.1"/>
    <property type="molecule type" value="Genomic_DNA"/>
</dbReference>
<organism evidence="1 2">
    <name type="scientific">Candidatus Thiodiazotropha lotti</name>
    <dbReference type="NCBI Taxonomy" id="2792787"/>
    <lineage>
        <taxon>Bacteria</taxon>
        <taxon>Pseudomonadati</taxon>
        <taxon>Pseudomonadota</taxon>
        <taxon>Gammaproteobacteria</taxon>
        <taxon>Chromatiales</taxon>
        <taxon>Sedimenticolaceae</taxon>
        <taxon>Candidatus Thiodiazotropha</taxon>
    </lineage>
</organism>
<reference evidence="1" key="1">
    <citation type="journal article" date="2021" name="Proc. Natl. Acad. Sci. U.S.A.">
        <title>Global biogeography of chemosynthetic symbionts reveals both localized and globally distributed symbiont groups. .</title>
        <authorList>
            <person name="Osvatic J.T."/>
            <person name="Wilkins L.G.E."/>
            <person name="Leibrecht L."/>
            <person name="Leray M."/>
            <person name="Zauner S."/>
            <person name="Polzin J."/>
            <person name="Camacho Y."/>
            <person name="Gros O."/>
            <person name="van Gils J.A."/>
            <person name="Eisen J.A."/>
            <person name="Petersen J.M."/>
            <person name="Yuen B."/>
        </authorList>
    </citation>
    <scope>NUCLEOTIDE SEQUENCE</scope>
    <source>
        <strain evidence="1">MAGL173</strain>
    </source>
</reference>
<evidence type="ECO:0000313" key="1">
    <source>
        <dbReference type="EMBL" id="MCG7938962.1"/>
    </source>
</evidence>
<name>A0A9E4K492_9GAMM</name>
<evidence type="ECO:0000313" key="2">
    <source>
        <dbReference type="Proteomes" id="UP000886687"/>
    </source>
</evidence>
<dbReference type="InterPro" id="IPR036249">
    <property type="entry name" value="Thioredoxin-like_sf"/>
</dbReference>
<dbReference type="Proteomes" id="UP000886687">
    <property type="component" value="Unassembled WGS sequence"/>
</dbReference>
<gene>
    <name evidence="1" type="ORF">JAZ04_08920</name>
</gene>
<dbReference type="SUPFAM" id="SSF52833">
    <property type="entry name" value="Thioredoxin-like"/>
    <property type="match status" value="1"/>
</dbReference>
<comment type="caution">
    <text evidence="1">The sequence shown here is derived from an EMBL/GenBank/DDBJ whole genome shotgun (WGS) entry which is preliminary data.</text>
</comment>
<protein>
    <recommendedName>
        <fullName evidence="3">Alkyl hydroperoxide reductase subunit C/ Thiol specific antioxidant domain-containing protein</fullName>
    </recommendedName>
</protein>